<keyword evidence="17" id="KW-1185">Reference proteome</keyword>
<protein>
    <recommendedName>
        <fullName evidence="9">Glucosidase II subunit alpha</fullName>
    </recommendedName>
</protein>
<dbReference type="PANTHER" id="PTHR22762:SF54">
    <property type="entry name" value="BCDNA.GH04962"/>
    <property type="match status" value="1"/>
</dbReference>
<dbReference type="GO" id="GO:0005783">
    <property type="term" value="C:endoplasmic reticulum"/>
    <property type="evidence" value="ECO:0007669"/>
    <property type="project" value="UniProtKB-SubCell"/>
</dbReference>
<evidence type="ECO:0000256" key="11">
    <source>
        <dbReference type="SAM" id="MobiDB-lite"/>
    </source>
</evidence>
<feature type="domain" description="Glycoside hydrolase family 31 TIM barrel" evidence="13">
    <location>
        <begin position="369"/>
        <end position="697"/>
    </location>
</feature>
<name>A0A151ZAS9_TIELA</name>
<evidence type="ECO:0000313" key="16">
    <source>
        <dbReference type="EMBL" id="KYQ91049.1"/>
    </source>
</evidence>
<keyword evidence="5 10" id="KW-0378">Hydrolase</keyword>
<evidence type="ECO:0000313" key="17">
    <source>
        <dbReference type="Proteomes" id="UP000076078"/>
    </source>
</evidence>
<dbReference type="STRING" id="361077.A0A151ZAS9"/>
<dbReference type="AlphaFoldDB" id="A0A151ZAS9"/>
<keyword evidence="4 12" id="KW-0732">Signal</keyword>
<dbReference type="Proteomes" id="UP000076078">
    <property type="component" value="Unassembled WGS sequence"/>
</dbReference>
<evidence type="ECO:0000259" key="14">
    <source>
        <dbReference type="Pfam" id="PF13802"/>
    </source>
</evidence>
<evidence type="ECO:0000256" key="7">
    <source>
        <dbReference type="ARBA" id="ARBA00023180"/>
    </source>
</evidence>
<dbReference type="GO" id="GO:0090599">
    <property type="term" value="F:alpha-glucosidase activity"/>
    <property type="evidence" value="ECO:0007669"/>
    <property type="project" value="TreeGrafter"/>
</dbReference>
<dbReference type="InterPro" id="IPR011013">
    <property type="entry name" value="Gal_mutarotase_sf_dom"/>
</dbReference>
<comment type="similarity">
    <text evidence="3 10">Belongs to the glycosyl hydrolase 31 family.</text>
</comment>
<dbReference type="SUPFAM" id="SSF74650">
    <property type="entry name" value="Galactose mutarotase-like"/>
    <property type="match status" value="1"/>
</dbReference>
<sequence>MNISKLILITLIILIINIIKIESVDQNQFRTCEDSHFCKRNMKGRTEQSSASDTTKIYKLLENTIQLVDGVITADIIEDGVPQDVLALELMAYQDNMLRFRIKEKNLLQGKKRYQVQDVLLPTIQIDRSIQWKSKPQNNQFTIEFGSNHNLATVNMNPFRVDVLVNGKVAVSANNRGYMHFEQMKEKPTLQLAPPKPPVEGEEQNNNEQNEEEKKFRESLEGLWEEKFHSHHDSKPNGPTSIGMDFKFVGSQFVYGIPEHASTMALKNTKGEHPYRLYNLDVFEYELDKTMALYGAVPLMLSHDTEKTVGVFWLNAAETYIDIEDSKTEQPSKDTHWISESGIMDVFILTGPSPKEFFVQYATLTGTTALPQMFSIAYHQSRWNYKSEEDVRQVDQAFDDNSIPYDVIWLDIEHTDGKRYFTWDRSNFPTPENMLAELDKKSRKLVTIVDPHIKKDSNYYIYSEASEKGYYVKNKDRNDFEGWCWPGTSSYLDFTNPVIRDWWSSQFAYDKYKGSAKNLYIWNDMNEPSVFGGPEVSMHKDNIHYGDYEHRDVHNLYGYYYHMATAQGLIQRNPDHNDRPFVLSRAFFAGTQRIGAIWTGDNAAKWDHLAISNPMLLSLGLAGITFSGADVGGFFGNPDAELVARWYQAAAFQPFFRGHAHLDARRREPWLFGEPYTTVIRQAIQARYSYLPLWYTAFYQNNQTGMPVLRPLWVEFPQESALFAVEDHVMVADSLLVKPVVQQGQTSTNVILPGGESQLWFEVDTLKKFQGGQTVEISTPLEKIPVFQRGGTIVPKKERVRRSSSQMREDPYTLVIALDKNQKASGQLYIDDEHSFNHHRSNEYLYKQLTFENGKLTYKDVPQSKGKYNFENTVEKVVILGLENKPSKIETSNKDTLSFEYDQSTQKLTIRKPLVSVNSDWTISLN</sequence>
<evidence type="ECO:0000256" key="8">
    <source>
        <dbReference type="ARBA" id="ARBA00023295"/>
    </source>
</evidence>
<dbReference type="FunFam" id="3.20.20.80:FF:000039">
    <property type="entry name" value="Glucosidase, alpha neutral C"/>
    <property type="match status" value="1"/>
</dbReference>
<comment type="pathway">
    <text evidence="2">Glycan metabolism; N-glycan metabolism.</text>
</comment>
<dbReference type="CDD" id="cd14752">
    <property type="entry name" value="GH31_N"/>
    <property type="match status" value="1"/>
</dbReference>
<dbReference type="FunFam" id="2.60.40.1180:FF:000023">
    <property type="entry name" value="neutral alpha-glucosidase AB isoform X2"/>
    <property type="match status" value="1"/>
</dbReference>
<dbReference type="Pfam" id="PF01055">
    <property type="entry name" value="Glyco_hydro_31_2nd"/>
    <property type="match status" value="1"/>
</dbReference>
<proteinExistence type="inferred from homology"/>
<dbReference type="OrthoDB" id="3237269at2759"/>
<evidence type="ECO:0000256" key="3">
    <source>
        <dbReference type="ARBA" id="ARBA00007806"/>
    </source>
</evidence>
<dbReference type="FunCoup" id="A0A151ZAS9">
    <property type="interactions" value="1060"/>
</dbReference>
<evidence type="ECO:0000256" key="4">
    <source>
        <dbReference type="ARBA" id="ARBA00022729"/>
    </source>
</evidence>
<comment type="caution">
    <text evidence="16">The sequence shown here is derived from an EMBL/GenBank/DDBJ whole genome shotgun (WGS) entry which is preliminary data.</text>
</comment>
<dbReference type="Gene3D" id="2.60.40.1180">
    <property type="entry name" value="Golgi alpha-mannosidase II"/>
    <property type="match status" value="2"/>
</dbReference>
<keyword evidence="6" id="KW-0256">Endoplasmic reticulum</keyword>
<dbReference type="InterPro" id="IPR048395">
    <property type="entry name" value="Glyco_hydro_31_C"/>
</dbReference>
<feature type="signal peptide" evidence="12">
    <location>
        <begin position="1"/>
        <end position="23"/>
    </location>
</feature>
<dbReference type="Gene3D" id="3.20.20.80">
    <property type="entry name" value="Glycosidases"/>
    <property type="match status" value="1"/>
</dbReference>
<dbReference type="FunFam" id="3.20.20.80:FF:000046">
    <property type="entry name" value="Glucosidase alpha, neutral C"/>
    <property type="match status" value="1"/>
</dbReference>
<dbReference type="PROSITE" id="PS00129">
    <property type="entry name" value="GLYCOSYL_HYDROL_F31_1"/>
    <property type="match status" value="1"/>
</dbReference>
<dbReference type="InterPro" id="IPR017853">
    <property type="entry name" value="GH"/>
</dbReference>
<dbReference type="InterPro" id="IPR030458">
    <property type="entry name" value="Glyco_hydro_31_AS"/>
</dbReference>
<feature type="region of interest" description="Disordered" evidence="11">
    <location>
        <begin position="187"/>
        <end position="218"/>
    </location>
</feature>
<keyword evidence="8 10" id="KW-0326">Glycosidase</keyword>
<comment type="subcellular location">
    <subcellularLocation>
        <location evidence="1">Endoplasmic reticulum</location>
    </subcellularLocation>
</comment>
<accession>A0A151ZAS9</accession>
<evidence type="ECO:0000256" key="2">
    <source>
        <dbReference type="ARBA" id="ARBA00004833"/>
    </source>
</evidence>
<evidence type="ECO:0000256" key="6">
    <source>
        <dbReference type="ARBA" id="ARBA00022824"/>
    </source>
</evidence>
<evidence type="ECO:0000256" key="5">
    <source>
        <dbReference type="ARBA" id="ARBA00022801"/>
    </source>
</evidence>
<evidence type="ECO:0000256" key="9">
    <source>
        <dbReference type="ARBA" id="ARBA00042895"/>
    </source>
</evidence>
<dbReference type="InterPro" id="IPR000322">
    <property type="entry name" value="Glyco_hydro_31_TIM"/>
</dbReference>
<feature type="domain" description="Glycoside hydrolase family 31 N-terminal" evidence="14">
    <location>
        <begin position="88"/>
        <end position="322"/>
    </location>
</feature>
<evidence type="ECO:0000256" key="12">
    <source>
        <dbReference type="SAM" id="SignalP"/>
    </source>
</evidence>
<dbReference type="GO" id="GO:0005975">
    <property type="term" value="P:carbohydrate metabolic process"/>
    <property type="evidence" value="ECO:0007669"/>
    <property type="project" value="InterPro"/>
</dbReference>
<dbReference type="GO" id="GO:0006491">
    <property type="term" value="P:N-glycan processing"/>
    <property type="evidence" value="ECO:0007669"/>
    <property type="project" value="TreeGrafter"/>
</dbReference>
<dbReference type="SUPFAM" id="SSF51445">
    <property type="entry name" value="(Trans)glycosidases"/>
    <property type="match status" value="1"/>
</dbReference>
<evidence type="ECO:0000259" key="15">
    <source>
        <dbReference type="Pfam" id="PF21365"/>
    </source>
</evidence>
<reference evidence="16 17" key="1">
    <citation type="submission" date="2015-12" db="EMBL/GenBank/DDBJ databases">
        <title>Dictyostelia acquired genes for synthesis and detection of signals that induce cell-type specialization by lateral gene transfer from prokaryotes.</title>
        <authorList>
            <person name="Gloeckner G."/>
            <person name="Schaap P."/>
        </authorList>
    </citation>
    <scope>NUCLEOTIDE SEQUENCE [LARGE SCALE GENOMIC DNA]</scope>
    <source>
        <strain evidence="16 17">TK</strain>
    </source>
</reference>
<dbReference type="SUPFAM" id="SSF51011">
    <property type="entry name" value="Glycosyl hydrolase domain"/>
    <property type="match status" value="1"/>
</dbReference>
<dbReference type="EMBL" id="LODT01000035">
    <property type="protein sequence ID" value="KYQ91049.1"/>
    <property type="molecule type" value="Genomic_DNA"/>
</dbReference>
<evidence type="ECO:0000256" key="1">
    <source>
        <dbReference type="ARBA" id="ARBA00004240"/>
    </source>
</evidence>
<dbReference type="InterPro" id="IPR025887">
    <property type="entry name" value="Glyco_hydro_31_N_dom"/>
</dbReference>
<evidence type="ECO:0000256" key="10">
    <source>
        <dbReference type="RuleBase" id="RU361185"/>
    </source>
</evidence>
<dbReference type="Pfam" id="PF21365">
    <property type="entry name" value="Glyco_hydro_31_3rd"/>
    <property type="match status" value="1"/>
</dbReference>
<keyword evidence="7" id="KW-0325">Glycoprotein</keyword>
<dbReference type="InParanoid" id="A0A151ZAS9"/>
<evidence type="ECO:0000259" key="13">
    <source>
        <dbReference type="Pfam" id="PF01055"/>
    </source>
</evidence>
<organism evidence="16 17">
    <name type="scientific">Tieghemostelium lacteum</name>
    <name type="common">Slime mold</name>
    <name type="synonym">Dictyostelium lacteum</name>
    <dbReference type="NCBI Taxonomy" id="361077"/>
    <lineage>
        <taxon>Eukaryota</taxon>
        <taxon>Amoebozoa</taxon>
        <taxon>Evosea</taxon>
        <taxon>Eumycetozoa</taxon>
        <taxon>Dictyostelia</taxon>
        <taxon>Dictyosteliales</taxon>
        <taxon>Raperosteliaceae</taxon>
        <taxon>Tieghemostelium</taxon>
    </lineage>
</organism>
<dbReference type="Pfam" id="PF13802">
    <property type="entry name" value="Gal_mutarotas_2"/>
    <property type="match status" value="1"/>
</dbReference>
<dbReference type="Gene3D" id="2.60.40.1760">
    <property type="entry name" value="glycosyl hydrolase (family 31)"/>
    <property type="match status" value="1"/>
</dbReference>
<gene>
    <name evidence="16" type="ORF">DLAC_07952</name>
</gene>
<feature type="compositionally biased region" description="Acidic residues" evidence="11">
    <location>
        <begin position="200"/>
        <end position="211"/>
    </location>
</feature>
<feature type="chain" id="PRO_5007593080" description="Glucosidase II subunit alpha" evidence="12">
    <location>
        <begin position="24"/>
        <end position="926"/>
    </location>
</feature>
<dbReference type="InterPro" id="IPR013780">
    <property type="entry name" value="Glyco_hydro_b"/>
</dbReference>
<dbReference type="PANTHER" id="PTHR22762">
    <property type="entry name" value="ALPHA-GLUCOSIDASE"/>
    <property type="match status" value="1"/>
</dbReference>
<dbReference type="GO" id="GO:0030246">
    <property type="term" value="F:carbohydrate binding"/>
    <property type="evidence" value="ECO:0007669"/>
    <property type="project" value="InterPro"/>
</dbReference>
<dbReference type="OMA" id="TVHQPLW"/>
<feature type="domain" description="Glycosyl hydrolase family 31 C-terminal" evidence="15">
    <location>
        <begin position="705"/>
        <end position="794"/>
    </location>
</feature>
<dbReference type="CDD" id="cd06603">
    <property type="entry name" value="GH31_GANC_GANAB_alpha"/>
    <property type="match status" value="1"/>
</dbReference>